<dbReference type="CDD" id="cd01335">
    <property type="entry name" value="Radical_SAM"/>
    <property type="match status" value="1"/>
</dbReference>
<dbReference type="GO" id="GO:0046872">
    <property type="term" value="F:metal ion binding"/>
    <property type="evidence" value="ECO:0007669"/>
    <property type="project" value="UniProtKB-KW"/>
</dbReference>
<dbReference type="AlphaFoldDB" id="A0A2J0KU60"/>
<keyword evidence="4 5" id="KW-0411">Iron-sulfur</keyword>
<dbReference type="PANTHER" id="PTHR43075:SF1">
    <property type="entry name" value="FORMATE LYASE ACTIVATING ENZYME, PUTATIVE (AFU_ORTHOLOGUE AFUA_2G15630)-RELATED"/>
    <property type="match status" value="1"/>
</dbReference>
<dbReference type="SUPFAM" id="SSF102114">
    <property type="entry name" value="Radical SAM enzymes"/>
    <property type="match status" value="1"/>
</dbReference>
<feature type="binding site" evidence="5">
    <location>
        <position position="80"/>
    </location>
    <ligand>
        <name>[4Fe-4S] cluster</name>
        <dbReference type="ChEBI" id="CHEBI:49883"/>
        <note>4Fe-4S-S-AdoMet</note>
    </ligand>
</feature>
<dbReference type="SFLD" id="SFLDS00029">
    <property type="entry name" value="Radical_SAM"/>
    <property type="match status" value="1"/>
</dbReference>
<comment type="cofactor">
    <cofactor evidence="5">
        <name>[4Fe-4S] cluster</name>
        <dbReference type="ChEBI" id="CHEBI:49883"/>
    </cofactor>
    <text evidence="5">Binds 1 [4Fe-4S] cluster. The cluster is coordinated with 3 cysteines and an exchangeable S-adenosyl-L-methionine.</text>
</comment>
<dbReference type="InterPro" id="IPR016431">
    <property type="entry name" value="Pyrv-formate_lyase-activ_prd"/>
</dbReference>
<dbReference type="Gene3D" id="3.20.20.70">
    <property type="entry name" value="Aldolase class I"/>
    <property type="match status" value="1"/>
</dbReference>
<keyword evidence="1 5" id="KW-0949">S-adenosyl-L-methionine</keyword>
<feature type="binding site" evidence="5">
    <location>
        <position position="84"/>
    </location>
    <ligand>
        <name>[4Fe-4S] cluster</name>
        <dbReference type="ChEBI" id="CHEBI:49883"/>
        <note>4Fe-4S-S-AdoMet</note>
    </ligand>
</feature>
<protein>
    <submittedName>
        <fullName evidence="7">Radical SAM protein</fullName>
    </submittedName>
</protein>
<proteinExistence type="predicted"/>
<feature type="domain" description="Radical SAM core" evidence="6">
    <location>
        <begin position="75"/>
        <end position="206"/>
    </location>
</feature>
<dbReference type="GO" id="GO:0003824">
    <property type="term" value="F:catalytic activity"/>
    <property type="evidence" value="ECO:0007669"/>
    <property type="project" value="InterPro"/>
</dbReference>
<organism evidence="7 8">
    <name type="scientific">Candidatus Aquitaenariimonas noxiae</name>
    <dbReference type="NCBI Taxonomy" id="1974741"/>
    <lineage>
        <taxon>Bacteria</taxon>
        <taxon>Pseudomonadati</taxon>
        <taxon>Candidatus Omnitrophota</taxon>
        <taxon>Candidatus Aquitaenariimonas</taxon>
    </lineage>
</organism>
<dbReference type="PANTHER" id="PTHR43075">
    <property type="entry name" value="FORMATE LYASE ACTIVATING ENZYME, PUTATIVE (AFU_ORTHOLOGUE AFUA_2G15630)-RELATED"/>
    <property type="match status" value="1"/>
</dbReference>
<dbReference type="InterPro" id="IPR058240">
    <property type="entry name" value="rSAM_sf"/>
</dbReference>
<dbReference type="PIRSF" id="PIRSF004869">
    <property type="entry name" value="PflX_prd"/>
    <property type="match status" value="1"/>
</dbReference>
<keyword evidence="2 5" id="KW-0479">Metal-binding</keyword>
<evidence type="ECO:0000256" key="5">
    <source>
        <dbReference type="PIRSR" id="PIRSR004869-50"/>
    </source>
</evidence>
<keyword evidence="3 5" id="KW-0408">Iron</keyword>
<reference evidence="7 8" key="1">
    <citation type="submission" date="2017-09" db="EMBL/GenBank/DDBJ databases">
        <title>Depth-based differentiation of microbial function through sediment-hosted aquifers and enrichment of novel symbionts in the deep terrestrial subsurface.</title>
        <authorList>
            <person name="Probst A.J."/>
            <person name="Ladd B."/>
            <person name="Jarett J.K."/>
            <person name="Geller-Mcgrath D.E."/>
            <person name="Sieber C.M."/>
            <person name="Emerson J.B."/>
            <person name="Anantharaman K."/>
            <person name="Thomas B.C."/>
            <person name="Malmstrom R."/>
            <person name="Stieglmeier M."/>
            <person name="Klingl A."/>
            <person name="Woyke T."/>
            <person name="Ryan C.M."/>
            <person name="Banfield J.F."/>
        </authorList>
    </citation>
    <scope>NUCLEOTIDE SEQUENCE [LARGE SCALE GENOMIC DNA]</scope>
    <source>
        <strain evidence="7">CG07_land_8_20_14_0_80_42_15</strain>
    </source>
</reference>
<name>A0A2J0KU60_9BACT</name>
<evidence type="ECO:0000313" key="8">
    <source>
        <dbReference type="Proteomes" id="UP000230052"/>
    </source>
</evidence>
<dbReference type="SFLD" id="SFLDG01099">
    <property type="entry name" value="Uncharacterised_Radical_SAM_Su"/>
    <property type="match status" value="1"/>
</dbReference>
<dbReference type="InterPro" id="IPR013785">
    <property type="entry name" value="Aldolase_TIM"/>
</dbReference>
<evidence type="ECO:0000256" key="2">
    <source>
        <dbReference type="ARBA" id="ARBA00022723"/>
    </source>
</evidence>
<dbReference type="InterPro" id="IPR007197">
    <property type="entry name" value="rSAM"/>
</dbReference>
<feature type="binding site" evidence="5">
    <location>
        <position position="87"/>
    </location>
    <ligand>
        <name>[4Fe-4S] cluster</name>
        <dbReference type="ChEBI" id="CHEBI:49883"/>
        <note>4Fe-4S-S-AdoMet</note>
    </ligand>
</feature>
<dbReference type="InterPro" id="IPR040085">
    <property type="entry name" value="MJ0674-like"/>
</dbReference>
<evidence type="ECO:0000256" key="1">
    <source>
        <dbReference type="ARBA" id="ARBA00022691"/>
    </source>
</evidence>
<gene>
    <name evidence="7" type="ORF">COS99_06020</name>
</gene>
<evidence type="ECO:0000256" key="4">
    <source>
        <dbReference type="ARBA" id="ARBA00023014"/>
    </source>
</evidence>
<dbReference type="GO" id="GO:0051536">
    <property type="term" value="F:iron-sulfur cluster binding"/>
    <property type="evidence" value="ECO:0007669"/>
    <property type="project" value="UniProtKB-KW"/>
</dbReference>
<evidence type="ECO:0000313" key="7">
    <source>
        <dbReference type="EMBL" id="PIU41319.1"/>
    </source>
</evidence>
<accession>A0A2J0KU60</accession>
<comment type="caution">
    <text evidence="7">The sequence shown here is derived from an EMBL/GenBank/DDBJ whole genome shotgun (WGS) entry which is preliminary data.</text>
</comment>
<dbReference type="Proteomes" id="UP000230052">
    <property type="component" value="Unassembled WGS sequence"/>
</dbReference>
<dbReference type="EMBL" id="PEWV01000061">
    <property type="protein sequence ID" value="PIU41319.1"/>
    <property type="molecule type" value="Genomic_DNA"/>
</dbReference>
<sequence>MVIVQDLAEKELNKRIEALYSLLEECTLCPRKCRVNRLKGKKGFCGMARKPMISSYSPHFGEEAELVGLCGSGTIFLTGCNLHCVYCQNYDISNLGVGDEIGVERFSDIMMELQNMGCHNINFVTPTHFTPQIIEAVALAKEKGLSRPLVYNCGGYEELDTLKLLSGIIDIYMPDAKYSSGAMAKRYSNAPDYPEVARKALKEMHAQVGDLVVNEHGVAVKGLLVRHLVLPNEMAGTKEWMHFISTEISKDTYVNIMDQYRPCFDAVNFPEIDREITRDEYFDAIKIARSEGLRRGF</sequence>
<evidence type="ECO:0000256" key="3">
    <source>
        <dbReference type="ARBA" id="ARBA00023004"/>
    </source>
</evidence>
<dbReference type="Pfam" id="PF04055">
    <property type="entry name" value="Radical_SAM"/>
    <property type="match status" value="1"/>
</dbReference>
<evidence type="ECO:0000259" key="6">
    <source>
        <dbReference type="Pfam" id="PF04055"/>
    </source>
</evidence>